<organism evidence="3 4">
    <name type="scientific">Paenibacillus darwinianus</name>
    <dbReference type="NCBI Taxonomy" id="1380763"/>
    <lineage>
        <taxon>Bacteria</taxon>
        <taxon>Bacillati</taxon>
        <taxon>Bacillota</taxon>
        <taxon>Bacilli</taxon>
        <taxon>Bacillales</taxon>
        <taxon>Paenibacillaceae</taxon>
        <taxon>Paenibacillus</taxon>
    </lineage>
</organism>
<dbReference type="PANTHER" id="PTHR12526:SF638">
    <property type="entry name" value="SPORE COAT PROTEIN SA"/>
    <property type="match status" value="1"/>
</dbReference>
<evidence type="ECO:0000259" key="1">
    <source>
        <dbReference type="Pfam" id="PF00534"/>
    </source>
</evidence>
<dbReference type="Proteomes" id="UP000053750">
    <property type="component" value="Unassembled WGS sequence"/>
</dbReference>
<sequence>MRILIIAPEQIPVPPILGGSVEIAILALAGRLARQHEVTVVSRTHKRYPAYSEIDGVSIRRVPGGRPSKYLTHVLRWLKSQSTRFDLIQIDNRPRFVEPVKRLCPHIPVSLFLQSLTFVSQPYMDSDHAAYCLSKADLIMANSASLKQQLISRFPSISDIISKAWLGVDTDRFSPGPPRVRRGPFTLLFVGRIIPRKGLPILLHAIKRAQVQTDRKIKVIIAGHSVLPGYIRQMKRLKRSLGISAVFLGVVPHSRIHRIYRLADALVCPSQKHEAFGLVNVEAMSSGLPVIASRNGGIGEIVSHMRNGLLVDDYHRPDSFAVAIAELMKDRALYNRLRLQARMDALSTFSWEASADHLSRIYTQYVENAR</sequence>
<gene>
    <name evidence="3" type="ORF">BG53_00185</name>
</gene>
<feature type="domain" description="Glycosyltransferase subfamily 4-like N-terminal" evidence="2">
    <location>
        <begin position="21"/>
        <end position="172"/>
    </location>
</feature>
<protein>
    <submittedName>
        <fullName evidence="3">Glycosyltransferase</fullName>
    </submittedName>
</protein>
<accession>A0A9W5S286</accession>
<dbReference type="OrthoDB" id="139410at2"/>
<dbReference type="SUPFAM" id="SSF53756">
    <property type="entry name" value="UDP-Glycosyltransferase/glycogen phosphorylase"/>
    <property type="match status" value="1"/>
</dbReference>
<dbReference type="Pfam" id="PF13439">
    <property type="entry name" value="Glyco_transf_4"/>
    <property type="match status" value="1"/>
</dbReference>
<name>A0A9W5S286_9BACL</name>
<feature type="domain" description="Glycosyl transferase family 1" evidence="1">
    <location>
        <begin position="182"/>
        <end position="342"/>
    </location>
</feature>
<evidence type="ECO:0000313" key="4">
    <source>
        <dbReference type="Proteomes" id="UP000053750"/>
    </source>
</evidence>
<dbReference type="InterPro" id="IPR028098">
    <property type="entry name" value="Glyco_trans_4-like_N"/>
</dbReference>
<dbReference type="RefSeq" id="WP_036580304.1">
    <property type="nucleotide sequence ID" value="NZ_KK082190.1"/>
</dbReference>
<keyword evidence="4" id="KW-1185">Reference proteome</keyword>
<dbReference type="InterPro" id="IPR001296">
    <property type="entry name" value="Glyco_trans_1"/>
</dbReference>
<evidence type="ECO:0000313" key="3">
    <source>
        <dbReference type="EMBL" id="EXX89308.1"/>
    </source>
</evidence>
<dbReference type="CDD" id="cd03801">
    <property type="entry name" value="GT4_PimA-like"/>
    <property type="match status" value="1"/>
</dbReference>
<dbReference type="AlphaFoldDB" id="A0A9W5S286"/>
<dbReference type="PANTHER" id="PTHR12526">
    <property type="entry name" value="GLYCOSYLTRANSFERASE"/>
    <property type="match status" value="1"/>
</dbReference>
<dbReference type="Pfam" id="PF00534">
    <property type="entry name" value="Glycos_transf_1"/>
    <property type="match status" value="1"/>
</dbReference>
<dbReference type="EMBL" id="JFHU01000100">
    <property type="protein sequence ID" value="EXX89308.1"/>
    <property type="molecule type" value="Genomic_DNA"/>
</dbReference>
<proteinExistence type="predicted"/>
<dbReference type="Gene3D" id="3.40.50.2000">
    <property type="entry name" value="Glycogen Phosphorylase B"/>
    <property type="match status" value="2"/>
</dbReference>
<reference evidence="3 4" key="1">
    <citation type="submission" date="2014-02" db="EMBL/GenBank/DDBJ databases">
        <title>Genome sequence of Paenibacillus darwinianus reveals adaptive mechanisms for survival in Antarctic soils.</title>
        <authorList>
            <person name="Dsouza M."/>
            <person name="Taylor M.W."/>
            <person name="Turner S.J."/>
            <person name="Aislabie J."/>
        </authorList>
    </citation>
    <scope>NUCLEOTIDE SEQUENCE [LARGE SCALE GENOMIC DNA]</scope>
    <source>
        <strain evidence="3 4">CE1</strain>
    </source>
</reference>
<evidence type="ECO:0000259" key="2">
    <source>
        <dbReference type="Pfam" id="PF13439"/>
    </source>
</evidence>
<comment type="caution">
    <text evidence="3">The sequence shown here is derived from an EMBL/GenBank/DDBJ whole genome shotgun (WGS) entry which is preliminary data.</text>
</comment>
<dbReference type="GO" id="GO:0016757">
    <property type="term" value="F:glycosyltransferase activity"/>
    <property type="evidence" value="ECO:0007669"/>
    <property type="project" value="InterPro"/>
</dbReference>